<gene>
    <name evidence="2" type="ORF">CDEB00056_LOCUS14611</name>
</gene>
<feature type="region of interest" description="Disordered" evidence="1">
    <location>
        <begin position="283"/>
        <end position="317"/>
    </location>
</feature>
<name>A0A7S3Q910_9STRA</name>
<evidence type="ECO:0000256" key="1">
    <source>
        <dbReference type="SAM" id="MobiDB-lite"/>
    </source>
</evidence>
<proteinExistence type="predicted"/>
<reference evidence="2" key="1">
    <citation type="submission" date="2021-01" db="EMBL/GenBank/DDBJ databases">
        <authorList>
            <person name="Corre E."/>
            <person name="Pelletier E."/>
            <person name="Niang G."/>
            <person name="Scheremetjew M."/>
            <person name="Finn R."/>
            <person name="Kale V."/>
            <person name="Holt S."/>
            <person name="Cochrane G."/>
            <person name="Meng A."/>
            <person name="Brown T."/>
            <person name="Cohen L."/>
        </authorList>
    </citation>
    <scope>NUCLEOTIDE SEQUENCE</scope>
    <source>
        <strain evidence="2">MM31A-1</strain>
    </source>
</reference>
<dbReference type="Gene3D" id="1.10.472.170">
    <property type="match status" value="1"/>
</dbReference>
<dbReference type="EMBL" id="HBIO01019003">
    <property type="protein sequence ID" value="CAE0469758.1"/>
    <property type="molecule type" value="Transcribed_RNA"/>
</dbReference>
<sequence>MTHIADALSLHQAVLQRAKELFAGFRDDRELVQQFKGVLAACLCEAFDQLSKEGQQILKVKAGEEKTAAAGKGDKPGVASIVASAQSLNARASKRSELHRSSLAGKNGVFLDTEKKESSSADQPTSEVERKPVSSWSLDDTRSWLLEASRTIAKQWHKTSPKGTLAEIEGLLVQHTLTLCSKLEEEIAKGGKQGSLNRQKVVTPRVQMGTLGIKWQHKHERGSGGAGGVGNSGRGYGKASQVKPSGRSAGQILILKTAKKLSEAVGNAKAGESFHRELSALRSRQEALKKKQRSDVVSAQRLNQMKRKPWLQMRVES</sequence>
<feature type="compositionally biased region" description="Gly residues" evidence="1">
    <location>
        <begin position="223"/>
        <end position="236"/>
    </location>
</feature>
<evidence type="ECO:0000313" key="2">
    <source>
        <dbReference type="EMBL" id="CAE0469758.1"/>
    </source>
</evidence>
<feature type="region of interest" description="Disordered" evidence="1">
    <location>
        <begin position="218"/>
        <end position="244"/>
    </location>
</feature>
<accession>A0A7S3Q910</accession>
<organism evidence="2">
    <name type="scientific">Chaetoceros debilis</name>
    <dbReference type="NCBI Taxonomy" id="122233"/>
    <lineage>
        <taxon>Eukaryota</taxon>
        <taxon>Sar</taxon>
        <taxon>Stramenopiles</taxon>
        <taxon>Ochrophyta</taxon>
        <taxon>Bacillariophyta</taxon>
        <taxon>Coscinodiscophyceae</taxon>
        <taxon>Chaetocerotophycidae</taxon>
        <taxon>Chaetocerotales</taxon>
        <taxon>Chaetocerotaceae</taxon>
        <taxon>Chaetoceros</taxon>
    </lineage>
</organism>
<feature type="region of interest" description="Disordered" evidence="1">
    <location>
        <begin position="112"/>
        <end position="134"/>
    </location>
</feature>
<protein>
    <submittedName>
        <fullName evidence="2">Uncharacterized protein</fullName>
    </submittedName>
</protein>
<dbReference type="AlphaFoldDB" id="A0A7S3Q910"/>